<dbReference type="OrthoDB" id="3401800at2"/>
<dbReference type="GO" id="GO:0030170">
    <property type="term" value="F:pyridoxal phosphate binding"/>
    <property type="evidence" value="ECO:0007669"/>
    <property type="project" value="InterPro"/>
</dbReference>
<dbReference type="Pfam" id="PF00282">
    <property type="entry name" value="Pyridoxal_deC"/>
    <property type="match status" value="1"/>
</dbReference>
<reference evidence="7 8" key="1">
    <citation type="submission" date="2018-10" db="EMBL/GenBank/DDBJ databases">
        <title>Isolation from cow dung.</title>
        <authorList>
            <person name="Ling L."/>
        </authorList>
    </citation>
    <scope>NUCLEOTIDE SEQUENCE [LARGE SCALE GENOMIC DNA]</scope>
    <source>
        <strain evidence="7 8">NEAU-LL90</strain>
    </source>
</reference>
<dbReference type="Gene3D" id="3.90.1150.10">
    <property type="entry name" value="Aspartate Aminotransferase, domain 1"/>
    <property type="match status" value="1"/>
</dbReference>
<evidence type="ECO:0000256" key="4">
    <source>
        <dbReference type="ARBA" id="ARBA00038302"/>
    </source>
</evidence>
<evidence type="ECO:0000256" key="6">
    <source>
        <dbReference type="RuleBase" id="RU000382"/>
    </source>
</evidence>
<sequence>MMPETGRAVAELLSELDRLKAADLPTRGENVTAYIYDSGRPEVREAAERAYLAMLEINSLDPTAFPSTVALERSVVATVAARLGGDAATPGIFTSGGTESIMLAVKAARDARPDIAVPRMVVPVTAHAAFHKAGAYLRVAVDSIPVDPTTFRADPPAMATACTPDTILVVASAPSYAHGVVDPVPEIAALAAERDIPCHVDACVGGWLLPWLADAGAEIPAFDLSVPGVTSISCDLHKFGYAPKGASVVLFRDAALRMRAYYACAGWPGYPVVNTTVQSSKGAGPLAGAWATLQALGAEGYRELGREALAATRRLVAGIAEIDGLEVLGTPQATLVAIGSTTLDLFALADHSRSLGFFLQPQMAVDGLPASVHVTLTGVSARGVDRMLTVLAEAADKVRDAGPAVPSAELVALVGRLDLAGLDDPTFASLLPAVGWDPTATGDPAMAAINNLLNALPPRERELIIKRFMSVLYSPHLDA</sequence>
<dbReference type="RefSeq" id="WP_122185949.1">
    <property type="nucleotide sequence ID" value="NZ_RFFH01000001.1"/>
</dbReference>
<dbReference type="PANTHER" id="PTHR42735:SF6">
    <property type="entry name" value="SPHINGOSINE-1-PHOSPHATE LYASE 1"/>
    <property type="match status" value="1"/>
</dbReference>
<organism evidence="7 8">
    <name type="scientific">Nocardia stercoris</name>
    <dbReference type="NCBI Taxonomy" id="2483361"/>
    <lineage>
        <taxon>Bacteria</taxon>
        <taxon>Bacillati</taxon>
        <taxon>Actinomycetota</taxon>
        <taxon>Actinomycetes</taxon>
        <taxon>Mycobacteriales</taxon>
        <taxon>Nocardiaceae</taxon>
        <taxon>Nocardia</taxon>
    </lineage>
</organism>
<name>A0A3M2LBS0_9NOCA</name>
<dbReference type="InterPro" id="IPR050477">
    <property type="entry name" value="GrpII_AminoAcid_Decarb"/>
</dbReference>
<dbReference type="Gene3D" id="3.40.640.10">
    <property type="entry name" value="Type I PLP-dependent aspartate aminotransferase-like (Major domain)"/>
    <property type="match status" value="1"/>
</dbReference>
<evidence type="ECO:0000256" key="5">
    <source>
        <dbReference type="PIRSR" id="PIRSR602129-50"/>
    </source>
</evidence>
<keyword evidence="2 5" id="KW-0663">Pyridoxal phosphate</keyword>
<dbReference type="PANTHER" id="PTHR42735">
    <property type="match status" value="1"/>
</dbReference>
<dbReference type="InterPro" id="IPR015421">
    <property type="entry name" value="PyrdxlP-dep_Trfase_major"/>
</dbReference>
<dbReference type="AlphaFoldDB" id="A0A3M2LBS0"/>
<dbReference type="GO" id="GO:0004058">
    <property type="term" value="F:aromatic-L-amino-acid decarboxylase activity"/>
    <property type="evidence" value="ECO:0007669"/>
    <property type="project" value="UniProtKB-ARBA"/>
</dbReference>
<evidence type="ECO:0000256" key="3">
    <source>
        <dbReference type="ARBA" id="ARBA00023239"/>
    </source>
</evidence>
<accession>A0A3M2LBS0</accession>
<dbReference type="Proteomes" id="UP000279275">
    <property type="component" value="Unassembled WGS sequence"/>
</dbReference>
<comment type="caution">
    <text evidence="7">The sequence shown here is derived from an EMBL/GenBank/DDBJ whole genome shotgun (WGS) entry which is preliminary data.</text>
</comment>
<evidence type="ECO:0000313" key="8">
    <source>
        <dbReference type="Proteomes" id="UP000279275"/>
    </source>
</evidence>
<dbReference type="GO" id="GO:0019752">
    <property type="term" value="P:carboxylic acid metabolic process"/>
    <property type="evidence" value="ECO:0007669"/>
    <property type="project" value="InterPro"/>
</dbReference>
<dbReference type="EMBL" id="RFFH01000001">
    <property type="protein sequence ID" value="RMI34977.1"/>
    <property type="molecule type" value="Genomic_DNA"/>
</dbReference>
<evidence type="ECO:0000256" key="1">
    <source>
        <dbReference type="ARBA" id="ARBA00001933"/>
    </source>
</evidence>
<keyword evidence="3 6" id="KW-0456">Lyase</keyword>
<comment type="cofactor">
    <cofactor evidence="1 5 6">
        <name>pyridoxal 5'-phosphate</name>
        <dbReference type="ChEBI" id="CHEBI:597326"/>
    </cofactor>
</comment>
<evidence type="ECO:0000313" key="7">
    <source>
        <dbReference type="EMBL" id="RMI34977.1"/>
    </source>
</evidence>
<dbReference type="InterPro" id="IPR015422">
    <property type="entry name" value="PyrdxlP-dep_Trfase_small"/>
</dbReference>
<dbReference type="SUPFAM" id="SSF53383">
    <property type="entry name" value="PLP-dependent transferases"/>
    <property type="match status" value="1"/>
</dbReference>
<proteinExistence type="inferred from homology"/>
<keyword evidence="8" id="KW-1185">Reference proteome</keyword>
<dbReference type="GO" id="GO:0008483">
    <property type="term" value="F:transaminase activity"/>
    <property type="evidence" value="ECO:0007669"/>
    <property type="project" value="UniProtKB-KW"/>
</dbReference>
<gene>
    <name evidence="7" type="ORF">EBN03_01090</name>
</gene>
<feature type="modified residue" description="N6-(pyridoxal phosphate)lysine" evidence="5">
    <location>
        <position position="238"/>
    </location>
</feature>
<comment type="similarity">
    <text evidence="4">Belongs to the group II decarboxylase family. Sphingosine-1-phosphate lyase subfamily.</text>
</comment>
<keyword evidence="7" id="KW-0808">Transferase</keyword>
<evidence type="ECO:0000256" key="2">
    <source>
        <dbReference type="ARBA" id="ARBA00022898"/>
    </source>
</evidence>
<protein>
    <submittedName>
        <fullName evidence="7">Aspartate aminotransferase family protein</fullName>
    </submittedName>
</protein>
<keyword evidence="7" id="KW-0032">Aminotransferase</keyword>
<dbReference type="InterPro" id="IPR015424">
    <property type="entry name" value="PyrdxlP-dep_Trfase"/>
</dbReference>
<dbReference type="InterPro" id="IPR002129">
    <property type="entry name" value="PyrdxlP-dep_de-COase"/>
</dbReference>